<dbReference type="InterPro" id="IPR040052">
    <property type="entry name" value="RBM17"/>
</dbReference>
<dbReference type="PANTHER" id="PTHR13288:SF8">
    <property type="entry name" value="SPLICING FACTOR 45"/>
    <property type="match status" value="1"/>
</dbReference>
<dbReference type="GO" id="GO:0045292">
    <property type="term" value="P:mRNA cis splicing, via spliceosome"/>
    <property type="evidence" value="ECO:0007669"/>
    <property type="project" value="InterPro"/>
</dbReference>
<feature type="compositionally biased region" description="Low complexity" evidence="1">
    <location>
        <begin position="120"/>
        <end position="132"/>
    </location>
</feature>
<feature type="compositionally biased region" description="Gly residues" evidence="1">
    <location>
        <begin position="258"/>
        <end position="269"/>
    </location>
</feature>
<feature type="compositionally biased region" description="Basic and acidic residues" evidence="1">
    <location>
        <begin position="1"/>
        <end position="15"/>
    </location>
</feature>
<dbReference type="RefSeq" id="XP_025360309.1">
    <property type="nucleotide sequence ID" value="XM_025506732.1"/>
</dbReference>
<gene>
    <name evidence="3" type="ORF">BDZ90DRAFT_233709</name>
</gene>
<protein>
    <recommendedName>
        <fullName evidence="2">G-patch domain-containing protein</fullName>
    </recommendedName>
</protein>
<reference evidence="3 4" key="1">
    <citation type="journal article" date="2018" name="Mol. Biol. Evol.">
        <title>Broad Genomic Sampling Reveals a Smut Pathogenic Ancestry of the Fungal Clade Ustilaginomycotina.</title>
        <authorList>
            <person name="Kijpornyongpan T."/>
            <person name="Mondo S.J."/>
            <person name="Barry K."/>
            <person name="Sandor L."/>
            <person name="Lee J."/>
            <person name="Lipzen A."/>
            <person name="Pangilinan J."/>
            <person name="LaButti K."/>
            <person name="Hainaut M."/>
            <person name="Henrissat B."/>
            <person name="Grigoriev I.V."/>
            <person name="Spatafora J.W."/>
            <person name="Aime M.C."/>
        </authorList>
    </citation>
    <scope>NUCLEOTIDE SEQUENCE [LARGE SCALE GENOMIC DNA]</scope>
    <source>
        <strain evidence="3 4">MCA 5214</strain>
    </source>
</reference>
<dbReference type="STRING" id="1569628.A0A316UKB7"/>
<feature type="compositionally biased region" description="Pro residues" evidence="1">
    <location>
        <begin position="65"/>
        <end position="102"/>
    </location>
</feature>
<feature type="compositionally biased region" description="Low complexity" evidence="1">
    <location>
        <begin position="150"/>
        <end position="178"/>
    </location>
</feature>
<dbReference type="GeneID" id="37028555"/>
<proteinExistence type="predicted"/>
<feature type="domain" description="G-patch" evidence="2">
    <location>
        <begin position="205"/>
        <end position="255"/>
    </location>
</feature>
<dbReference type="Gene3D" id="3.30.70.330">
    <property type="match status" value="1"/>
</dbReference>
<feature type="compositionally biased region" description="Low complexity" evidence="1">
    <location>
        <begin position="188"/>
        <end position="199"/>
    </location>
</feature>
<evidence type="ECO:0000313" key="3">
    <source>
        <dbReference type="EMBL" id="PWN25697.1"/>
    </source>
</evidence>
<feature type="compositionally biased region" description="Polar residues" evidence="1">
    <location>
        <begin position="133"/>
        <end position="143"/>
    </location>
</feature>
<feature type="region of interest" description="Disordered" evidence="1">
    <location>
        <begin position="1"/>
        <end position="205"/>
    </location>
</feature>
<dbReference type="PANTHER" id="PTHR13288">
    <property type="entry name" value="SPLICING FACTOR 45 SPF45"/>
    <property type="match status" value="1"/>
</dbReference>
<dbReference type="EMBL" id="KZ819674">
    <property type="protein sequence ID" value="PWN25697.1"/>
    <property type="molecule type" value="Genomic_DNA"/>
</dbReference>
<evidence type="ECO:0000313" key="4">
    <source>
        <dbReference type="Proteomes" id="UP000245884"/>
    </source>
</evidence>
<sequence>MREWEERRRDAEHGWQGEGAARSPHGYGYGRGSATGMAPRRCEDDEQEQEEEKLYISTSVSPPASHQPPPPAVAPPPPDGEPPSDPPGPPPGPPPPLPPPAAAPTSASLSGEEAYQRRLAMSMSAAPQPAASTLISTPGQPSGSAPVPPLTATATATATPSSARSAAEAIAARLAAAAPPAPPPAPAPSTSTTGHAATSQQESDPTTFANRMMSQWGHEAGKGLGADEARLGRSEALVMEKVPHKKKAGWGPAHLRGGEGTAAGAGAGPSKGKWTSRDPQAQVDFHHFGPPSRVVLLEGIINSYEDVHLNPDLEEEIRQEAVPLGVVEEVRLSPPTRVFVVFTGMAGAWGCVRGLDGRFFAGRKVRARYYGEEWWDRVDLWRH</sequence>
<dbReference type="GO" id="GO:0003676">
    <property type="term" value="F:nucleic acid binding"/>
    <property type="evidence" value="ECO:0007669"/>
    <property type="project" value="InterPro"/>
</dbReference>
<keyword evidence="4" id="KW-1185">Reference proteome</keyword>
<dbReference type="SUPFAM" id="SSF54928">
    <property type="entry name" value="RNA-binding domain, RBD"/>
    <property type="match status" value="1"/>
</dbReference>
<dbReference type="Proteomes" id="UP000245884">
    <property type="component" value="Unassembled WGS sequence"/>
</dbReference>
<dbReference type="PROSITE" id="PS50174">
    <property type="entry name" value="G_PATCH"/>
    <property type="match status" value="1"/>
</dbReference>
<dbReference type="InterPro" id="IPR000467">
    <property type="entry name" value="G_patch_dom"/>
</dbReference>
<dbReference type="OrthoDB" id="5411533at2759"/>
<dbReference type="AlphaFoldDB" id="A0A316UKB7"/>
<dbReference type="InterPro" id="IPR035979">
    <property type="entry name" value="RBD_domain_sf"/>
</dbReference>
<evidence type="ECO:0000259" key="2">
    <source>
        <dbReference type="PROSITE" id="PS50174"/>
    </source>
</evidence>
<organism evidence="3 4">
    <name type="scientific">Jaminaea rosea</name>
    <dbReference type="NCBI Taxonomy" id="1569628"/>
    <lineage>
        <taxon>Eukaryota</taxon>
        <taxon>Fungi</taxon>
        <taxon>Dikarya</taxon>
        <taxon>Basidiomycota</taxon>
        <taxon>Ustilaginomycotina</taxon>
        <taxon>Exobasidiomycetes</taxon>
        <taxon>Microstromatales</taxon>
        <taxon>Microstromatales incertae sedis</taxon>
        <taxon>Jaminaea</taxon>
    </lineage>
</organism>
<dbReference type="InterPro" id="IPR012677">
    <property type="entry name" value="Nucleotide-bd_a/b_plait_sf"/>
</dbReference>
<dbReference type="GO" id="GO:0071011">
    <property type="term" value="C:precatalytic spliceosome"/>
    <property type="evidence" value="ECO:0007669"/>
    <property type="project" value="TreeGrafter"/>
</dbReference>
<evidence type="ECO:0000256" key="1">
    <source>
        <dbReference type="SAM" id="MobiDB-lite"/>
    </source>
</evidence>
<name>A0A316UKB7_9BASI</name>
<accession>A0A316UKB7</accession>
<feature type="region of interest" description="Disordered" evidence="1">
    <location>
        <begin position="244"/>
        <end position="279"/>
    </location>
</feature>